<dbReference type="SUPFAM" id="SSF52540">
    <property type="entry name" value="P-loop containing nucleoside triphosphate hydrolases"/>
    <property type="match status" value="1"/>
</dbReference>
<protein>
    <submittedName>
        <fullName evidence="2">NTPase</fullName>
    </submittedName>
</protein>
<dbReference type="InterPro" id="IPR011646">
    <property type="entry name" value="KAP_P-loop"/>
</dbReference>
<evidence type="ECO:0000313" key="2">
    <source>
        <dbReference type="EMBL" id="GEA35850.1"/>
    </source>
</evidence>
<reference evidence="2 5" key="1">
    <citation type="submission" date="2019-06" db="EMBL/GenBank/DDBJ databases">
        <title>Draft genome sequence of [Clostridium] clostridioforme NBRC 113352.</title>
        <authorList>
            <person name="Miura T."/>
            <person name="Furukawa M."/>
            <person name="Shimamura M."/>
            <person name="Ohyama Y."/>
            <person name="Yamazoe A."/>
            <person name="Kawasaki H."/>
        </authorList>
    </citation>
    <scope>NUCLEOTIDE SEQUENCE [LARGE SCALE GENOMIC DNA]</scope>
    <source>
        <strain evidence="2 5">NBRC 113352</strain>
    </source>
</reference>
<proteinExistence type="predicted"/>
<reference evidence="4 6" key="2">
    <citation type="submission" date="2019-11" db="EMBL/GenBank/DDBJ databases">
        <title>FDA dAtabase for Regulatory Grade micrObial Sequences (FDA-ARGOS): Supporting development and validation of Infectious Disease Dx tests.</title>
        <authorList>
            <person name="Turner S."/>
            <person name="Byrd R."/>
            <person name="Tallon L."/>
            <person name="Sadzewicz L."/>
            <person name="Vavikolanu K."/>
            <person name="Mehta A."/>
            <person name="Aluvathingal J."/>
            <person name="Nadendla S."/>
            <person name="Myers T."/>
            <person name="Yan Y."/>
            <person name="Sichtig H."/>
        </authorList>
    </citation>
    <scope>NUCLEOTIDE SEQUENCE [LARGE SCALE GENOMIC DNA]</scope>
    <source>
        <strain evidence="4 6">FDAARGOS_739</strain>
    </source>
</reference>
<evidence type="ECO:0000313" key="7">
    <source>
        <dbReference type="Proteomes" id="UP000719916"/>
    </source>
</evidence>
<evidence type="ECO:0000313" key="3">
    <source>
        <dbReference type="EMBL" id="NSJ46653.1"/>
    </source>
</evidence>
<dbReference type="Proteomes" id="UP000719916">
    <property type="component" value="Unassembled WGS sequence"/>
</dbReference>
<dbReference type="GeneID" id="57961208"/>
<name>A0A829WET0_9FIRM</name>
<dbReference type="Proteomes" id="UP000501069">
    <property type="component" value="Chromosome"/>
</dbReference>
<feature type="domain" description="KAP NTPase" evidence="1">
    <location>
        <begin position="20"/>
        <end position="302"/>
    </location>
</feature>
<evidence type="ECO:0000313" key="6">
    <source>
        <dbReference type="Proteomes" id="UP000501069"/>
    </source>
</evidence>
<sequence>MISPDLPITKSTEDILNRGSFARSLAKTLSQYSRSSSFSIGLYGEWGSGKTSLLNMILENIEDIDNNAIILRFNPWLCSDPQQLITQFFKQMANSIKLKRPTAEQAWELIDQYADIFEMASLVPGAGNILAAVGKTLAKRAEKRVGQETGNLQKSKDQIINKLMEEKLKIIVSIDDIDRLSEEEIIAVFQLVKALGDFPNTIYILAFDYDVVVRALGKIQHGDGKEYLEKVIQVPFEIPAPSMENIHNAFFSKLNAVLGDIREERWDKTTWAELFQFGLKKYIKSIRDVIRFTNVFLLRYELLKDETDPVDVLGLTCLQVFEPSVYSKLPNYKDILCGTSYSYSYEQQKEEEEKTKKIVSSLLSNKGIVTNLEAVNNILGILFPRIKTAVGISYGIGRDYARRDYLINNKIAVPECFDRYFALVLETDAISTAMIKRLIYESDETDLSEGIMQLYQDGKIIRLLEEIEAYVNSSGSSTTISVERASLIIKELARKWGYFEVDDSGFFSVPFAWRLLFCVDPLLKVMDSTTRFSCIHSIFEDKGVQPSTLALLLNDFETQHGRYTEKTMSGDDAMFSLEEVLKLEQIFKIRAVEALDSGDALRQYQGLNFLWMLGQIDAELVANKKKSIIADNVSLIKIISYCTSRGTVIARTGLKMRDVNQNAVEEFIDVDEAYRRVKAFVATSQFYLLPKDDQMNAIAFILIIERTGSESILEDGIAEDSVIRVLDQLENQKQTDRQN</sequence>
<evidence type="ECO:0000313" key="5">
    <source>
        <dbReference type="Proteomes" id="UP000315200"/>
    </source>
</evidence>
<dbReference type="AlphaFoldDB" id="A0A829WET0"/>
<dbReference type="PANTHER" id="PTHR22674">
    <property type="entry name" value="NTPASE, KAP FAMILY P-LOOP DOMAIN-CONTAINING 1"/>
    <property type="match status" value="1"/>
</dbReference>
<reference evidence="3" key="4">
    <citation type="submission" date="2020-02" db="EMBL/GenBank/DDBJ databases">
        <authorList>
            <person name="Littmann E."/>
            <person name="Sorbara M."/>
        </authorList>
    </citation>
    <scope>NUCLEOTIDE SEQUENCE</scope>
    <source>
        <strain evidence="3">MSK.2.26</strain>
    </source>
</reference>
<dbReference type="PANTHER" id="PTHR22674:SF6">
    <property type="entry name" value="NTPASE KAP FAMILY P-LOOP DOMAIN-CONTAINING PROTEIN 1"/>
    <property type="match status" value="1"/>
</dbReference>
<dbReference type="InterPro" id="IPR052754">
    <property type="entry name" value="NTPase_KAP_P-loop"/>
</dbReference>
<dbReference type="Gene3D" id="3.40.50.300">
    <property type="entry name" value="P-loop containing nucleotide triphosphate hydrolases"/>
    <property type="match status" value="1"/>
</dbReference>
<dbReference type="EMBL" id="CP050964">
    <property type="protein sequence ID" value="QIX90599.1"/>
    <property type="molecule type" value="Genomic_DNA"/>
</dbReference>
<gene>
    <name evidence="2" type="ORF">Ccl03g_15630</name>
    <name evidence="4" type="ORF">FOC47_08555</name>
    <name evidence="3" type="ORF">G5B26_24530</name>
</gene>
<evidence type="ECO:0000313" key="4">
    <source>
        <dbReference type="EMBL" id="QIX90599.1"/>
    </source>
</evidence>
<accession>A0A829WET0</accession>
<organism evidence="2 5">
    <name type="scientific">Enterocloster clostridioformis</name>
    <dbReference type="NCBI Taxonomy" id="1531"/>
    <lineage>
        <taxon>Bacteria</taxon>
        <taxon>Bacillati</taxon>
        <taxon>Bacillota</taxon>
        <taxon>Clostridia</taxon>
        <taxon>Lachnospirales</taxon>
        <taxon>Lachnospiraceae</taxon>
        <taxon>Enterocloster</taxon>
    </lineage>
</organism>
<reference evidence="3 7" key="3">
    <citation type="journal article" date="2020" name="Cell Host Microbe">
        <title>Functional and Genomic Variation between Human-Derived Isolates of Lachnospiraceae Reveals Inter- and Intra-Species Diversity.</title>
        <authorList>
            <person name="Sorbara M.T."/>
            <person name="Littmann E.R."/>
            <person name="Fontana E."/>
            <person name="Moody T.U."/>
            <person name="Kohout C.E."/>
            <person name="Gjonbalaj M."/>
            <person name="Eaton V."/>
            <person name="Seok R."/>
            <person name="Leiner I.M."/>
            <person name="Pamer E.G."/>
        </authorList>
    </citation>
    <scope>NUCLEOTIDE SEQUENCE [LARGE SCALE GENOMIC DNA]</scope>
    <source>
        <strain evidence="3 7">MSK.2.26</strain>
    </source>
</reference>
<dbReference type="Proteomes" id="UP000315200">
    <property type="component" value="Unassembled WGS sequence"/>
</dbReference>
<dbReference type="EMBL" id="JAAISW010000078">
    <property type="protein sequence ID" value="NSJ46653.1"/>
    <property type="molecule type" value="Genomic_DNA"/>
</dbReference>
<dbReference type="Pfam" id="PF07693">
    <property type="entry name" value="KAP_NTPase"/>
    <property type="match status" value="1"/>
</dbReference>
<dbReference type="RefSeq" id="WP_002584347.1">
    <property type="nucleotide sequence ID" value="NZ_BJLB01000001.1"/>
</dbReference>
<dbReference type="EMBL" id="BJLB01000001">
    <property type="protein sequence ID" value="GEA35850.1"/>
    <property type="molecule type" value="Genomic_DNA"/>
</dbReference>
<dbReference type="InterPro" id="IPR027417">
    <property type="entry name" value="P-loop_NTPase"/>
</dbReference>
<evidence type="ECO:0000259" key="1">
    <source>
        <dbReference type="Pfam" id="PF07693"/>
    </source>
</evidence>